<dbReference type="GO" id="GO:0051536">
    <property type="term" value="F:iron-sulfur cluster binding"/>
    <property type="evidence" value="ECO:0007669"/>
    <property type="project" value="InterPro"/>
</dbReference>
<dbReference type="RefSeq" id="WP_092429506.1">
    <property type="nucleotide sequence ID" value="NZ_FNCL01000014.1"/>
</dbReference>
<evidence type="ECO:0000256" key="1">
    <source>
        <dbReference type="ARBA" id="ARBA00023002"/>
    </source>
</evidence>
<name>A0A1I6V0J8_9RHOB</name>
<dbReference type="Gene3D" id="3.10.20.440">
    <property type="entry name" value="2Fe-2S iron-sulphur cluster binding domain, sarcosine oxidase, alpha subunit, N-terminal domain"/>
    <property type="match status" value="1"/>
</dbReference>
<sequence>MTSDSQAAPARFHRLAEIRNPIAFTLDGVPQEAEAGDTLLCAVLTVRPALRRNLADGELRAGFCQIGACQDCLVRCNDVPVRACLTPLNPGDRIELVLDVPTQDGGGET</sequence>
<dbReference type="STRING" id="311180.SAMN04488050_109190"/>
<evidence type="ECO:0000313" key="3">
    <source>
        <dbReference type="Proteomes" id="UP000199392"/>
    </source>
</evidence>
<protein>
    <submittedName>
        <fullName evidence="2">2Fe-2S iron-sulfur cluster binding domain-containing protein</fullName>
    </submittedName>
</protein>
<accession>A0A1I6V0J8</accession>
<keyword evidence="1" id="KW-0560">Oxidoreductase</keyword>
<dbReference type="Pfam" id="PF13510">
    <property type="entry name" value="Fer2_4"/>
    <property type="match status" value="1"/>
</dbReference>
<dbReference type="Proteomes" id="UP000199392">
    <property type="component" value="Unassembled WGS sequence"/>
</dbReference>
<reference evidence="3" key="1">
    <citation type="submission" date="2016-10" db="EMBL/GenBank/DDBJ databases">
        <authorList>
            <person name="Varghese N."/>
            <person name="Submissions S."/>
        </authorList>
    </citation>
    <scope>NUCLEOTIDE SEQUENCE [LARGE SCALE GENOMIC DNA]</scope>
    <source>
        <strain evidence="3">DSM 26894</strain>
    </source>
</reference>
<organism evidence="2 3">
    <name type="scientific">Alloyangia pacifica</name>
    <dbReference type="NCBI Taxonomy" id="311180"/>
    <lineage>
        <taxon>Bacteria</taxon>
        <taxon>Pseudomonadati</taxon>
        <taxon>Pseudomonadota</taxon>
        <taxon>Alphaproteobacteria</taxon>
        <taxon>Rhodobacterales</taxon>
        <taxon>Roseobacteraceae</taxon>
        <taxon>Alloyangia</taxon>
    </lineage>
</organism>
<dbReference type="GO" id="GO:0016491">
    <property type="term" value="F:oxidoreductase activity"/>
    <property type="evidence" value="ECO:0007669"/>
    <property type="project" value="UniProtKB-KW"/>
</dbReference>
<dbReference type="EMBL" id="FOZW01000009">
    <property type="protein sequence ID" value="SFT07261.1"/>
    <property type="molecule type" value="Genomic_DNA"/>
</dbReference>
<dbReference type="InterPro" id="IPR042204">
    <property type="entry name" value="2Fe-2S-bd_N"/>
</dbReference>
<dbReference type="InterPro" id="IPR036010">
    <property type="entry name" value="2Fe-2S_ferredoxin-like_sf"/>
</dbReference>
<proteinExistence type="predicted"/>
<gene>
    <name evidence="2" type="ORF">SAMN04488050_109190</name>
</gene>
<dbReference type="AlphaFoldDB" id="A0A1I6V0J8"/>
<keyword evidence="3" id="KW-1185">Reference proteome</keyword>
<dbReference type="OrthoDB" id="573392at2"/>
<evidence type="ECO:0000313" key="2">
    <source>
        <dbReference type="EMBL" id="SFT07261.1"/>
    </source>
</evidence>
<dbReference type="SUPFAM" id="SSF54292">
    <property type="entry name" value="2Fe-2S ferredoxin-like"/>
    <property type="match status" value="1"/>
</dbReference>